<dbReference type="Proteomes" id="UP001501842">
    <property type="component" value="Unassembled WGS sequence"/>
</dbReference>
<gene>
    <name evidence="1" type="ORF">GCM10010439_69510</name>
</gene>
<name>A0ABP6H9L7_9ACTN</name>
<comment type="caution">
    <text evidence="1">The sequence shown here is derived from an EMBL/GenBank/DDBJ whole genome shotgun (WGS) entry which is preliminary data.</text>
</comment>
<evidence type="ECO:0000313" key="1">
    <source>
        <dbReference type="EMBL" id="GAA2737845.1"/>
    </source>
</evidence>
<evidence type="ECO:0008006" key="3">
    <source>
        <dbReference type="Google" id="ProtNLM"/>
    </source>
</evidence>
<dbReference type="RefSeq" id="WP_344457430.1">
    <property type="nucleotide sequence ID" value="NZ_BAAATZ010000036.1"/>
</dbReference>
<dbReference type="CDD" id="cd00761">
    <property type="entry name" value="Glyco_tranf_GTA_type"/>
    <property type="match status" value="1"/>
</dbReference>
<dbReference type="InterPro" id="IPR029044">
    <property type="entry name" value="Nucleotide-diphossugar_trans"/>
</dbReference>
<protein>
    <recommendedName>
        <fullName evidence="3">Glycosyltransferase</fullName>
    </recommendedName>
</protein>
<evidence type="ECO:0000313" key="2">
    <source>
        <dbReference type="Proteomes" id="UP001501842"/>
    </source>
</evidence>
<sequence length="246" mass="27115">MPSRTLLVLVPTRGRPQAARELAEAFDATCGAATQLLLVVDHGDPSMSDYTALAAERDDDLVDVLVNPETPTMVGALNYAASWALDQRPQPDAIAFMGDDHRPRTTGWDAAYLQTLHTQPGMVFGTDLLQGPDLPTQIAISTSVIETLGHMVPPDLVHLYADNYWADLGRGAGCLTYLPDVIVEHLHPVTGKVPWSEGHRRVNTPEAYHRDREAYRAYREAGQLQYDVEQVREALARQHLSAWGAL</sequence>
<reference evidence="2" key="1">
    <citation type="journal article" date="2019" name="Int. J. Syst. Evol. Microbiol.">
        <title>The Global Catalogue of Microorganisms (GCM) 10K type strain sequencing project: providing services to taxonomists for standard genome sequencing and annotation.</title>
        <authorList>
            <consortium name="The Broad Institute Genomics Platform"/>
            <consortium name="The Broad Institute Genome Sequencing Center for Infectious Disease"/>
            <person name="Wu L."/>
            <person name="Ma J."/>
        </authorList>
    </citation>
    <scope>NUCLEOTIDE SEQUENCE [LARGE SCALE GENOMIC DNA]</scope>
    <source>
        <strain evidence="2">JCM 8201</strain>
    </source>
</reference>
<keyword evidence="2" id="KW-1185">Reference proteome</keyword>
<accession>A0ABP6H9L7</accession>
<proteinExistence type="predicted"/>
<dbReference type="SUPFAM" id="SSF53448">
    <property type="entry name" value="Nucleotide-diphospho-sugar transferases"/>
    <property type="match status" value="1"/>
</dbReference>
<organism evidence="1 2">
    <name type="scientific">Actinocorallia aurantiaca</name>
    <dbReference type="NCBI Taxonomy" id="46204"/>
    <lineage>
        <taxon>Bacteria</taxon>
        <taxon>Bacillati</taxon>
        <taxon>Actinomycetota</taxon>
        <taxon>Actinomycetes</taxon>
        <taxon>Streptosporangiales</taxon>
        <taxon>Thermomonosporaceae</taxon>
        <taxon>Actinocorallia</taxon>
    </lineage>
</organism>
<dbReference type="EMBL" id="BAAATZ010000036">
    <property type="protein sequence ID" value="GAA2737845.1"/>
    <property type="molecule type" value="Genomic_DNA"/>
</dbReference>